<dbReference type="GO" id="GO:0003700">
    <property type="term" value="F:DNA-binding transcription factor activity"/>
    <property type="evidence" value="ECO:0007669"/>
    <property type="project" value="TreeGrafter"/>
</dbReference>
<dbReference type="Pfam" id="PF00356">
    <property type="entry name" value="LacI"/>
    <property type="match status" value="1"/>
</dbReference>
<organism evidence="5 6">
    <name type="scientific">Reinekea blandensis MED297</name>
    <dbReference type="NCBI Taxonomy" id="314283"/>
    <lineage>
        <taxon>Bacteria</taxon>
        <taxon>Pseudomonadati</taxon>
        <taxon>Pseudomonadota</taxon>
        <taxon>Gammaproteobacteria</taxon>
        <taxon>Oceanospirillales</taxon>
        <taxon>Saccharospirillaceae</taxon>
        <taxon>Reinekea</taxon>
    </lineage>
</organism>
<dbReference type="SUPFAM" id="SSF53822">
    <property type="entry name" value="Periplasmic binding protein-like I"/>
    <property type="match status" value="1"/>
</dbReference>
<evidence type="ECO:0000313" key="6">
    <source>
        <dbReference type="Proteomes" id="UP000005953"/>
    </source>
</evidence>
<dbReference type="Proteomes" id="UP000005953">
    <property type="component" value="Unassembled WGS sequence"/>
</dbReference>
<dbReference type="Gene3D" id="1.10.260.40">
    <property type="entry name" value="lambda repressor-like DNA-binding domains"/>
    <property type="match status" value="1"/>
</dbReference>
<dbReference type="PRINTS" id="PR00036">
    <property type="entry name" value="HTHLACI"/>
</dbReference>
<dbReference type="HOGENOM" id="CLU_037628_6_0_6"/>
<dbReference type="InterPro" id="IPR010982">
    <property type="entry name" value="Lambda_DNA-bd_dom_sf"/>
</dbReference>
<name>A4BA65_9GAMM</name>
<dbReference type="OrthoDB" id="6619319at2"/>
<accession>A4BA65</accession>
<dbReference type="Pfam" id="PF13377">
    <property type="entry name" value="Peripla_BP_3"/>
    <property type="match status" value="1"/>
</dbReference>
<dbReference type="STRING" id="314283.MED297_09936"/>
<evidence type="ECO:0000256" key="3">
    <source>
        <dbReference type="ARBA" id="ARBA00023163"/>
    </source>
</evidence>
<dbReference type="CDD" id="cd06270">
    <property type="entry name" value="PBP1_GalS-like"/>
    <property type="match status" value="1"/>
</dbReference>
<sequence>MPTIKEVSELAGVSLATVSRVMNGSDRVRAETKARVKAAMEELGYTPNSAAQSLAGNRSNTLGMVVSWLDGPFYGPVMSGVEEELRRHNRHVIIGAGHGDIDQEREVINYLRARKVDGLILLTEGLHEEDLLALSKELPIYLINQHFEKLEDRNMWLDNEYGGYAATRYLIEQGHEQIVCAAGQKYKQDARERVAGYKRAMKEAGLTYSAKHICHTVFDLQGGLTAMRSFDEERLDFTAVFAGSDEMAIGALEWARAKGLSVPKDLSVIGFDNQLMAQYVSPKLTTIDFPAFDMAKACARSAIQEIYHKQKASGLKFTPSLVIRDSVAPPPSR</sequence>
<dbReference type="PROSITE" id="PS50932">
    <property type="entry name" value="HTH_LACI_2"/>
    <property type="match status" value="1"/>
</dbReference>
<dbReference type="PANTHER" id="PTHR30146">
    <property type="entry name" value="LACI-RELATED TRANSCRIPTIONAL REPRESSOR"/>
    <property type="match status" value="1"/>
</dbReference>
<dbReference type="AlphaFoldDB" id="A4BA65"/>
<dbReference type="CDD" id="cd01392">
    <property type="entry name" value="HTH_LacI"/>
    <property type="match status" value="1"/>
</dbReference>
<feature type="domain" description="HTH lacI-type" evidence="4">
    <location>
        <begin position="2"/>
        <end position="56"/>
    </location>
</feature>
<keyword evidence="3" id="KW-0804">Transcription</keyword>
<dbReference type="InterPro" id="IPR028082">
    <property type="entry name" value="Peripla_BP_I"/>
</dbReference>
<dbReference type="Gene3D" id="3.40.50.2300">
    <property type="match status" value="2"/>
</dbReference>
<comment type="caution">
    <text evidence="5">The sequence shown here is derived from an EMBL/GenBank/DDBJ whole genome shotgun (WGS) entry which is preliminary data.</text>
</comment>
<keyword evidence="1" id="KW-0805">Transcription regulation</keyword>
<evidence type="ECO:0000256" key="2">
    <source>
        <dbReference type="ARBA" id="ARBA00023125"/>
    </source>
</evidence>
<evidence type="ECO:0000259" key="4">
    <source>
        <dbReference type="PROSITE" id="PS50932"/>
    </source>
</evidence>
<dbReference type="SUPFAM" id="SSF47413">
    <property type="entry name" value="lambda repressor-like DNA-binding domains"/>
    <property type="match status" value="1"/>
</dbReference>
<dbReference type="GO" id="GO:0000976">
    <property type="term" value="F:transcription cis-regulatory region binding"/>
    <property type="evidence" value="ECO:0007669"/>
    <property type="project" value="TreeGrafter"/>
</dbReference>
<gene>
    <name evidence="5" type="ORF">MED297_09936</name>
</gene>
<evidence type="ECO:0000256" key="1">
    <source>
        <dbReference type="ARBA" id="ARBA00023015"/>
    </source>
</evidence>
<protein>
    <submittedName>
        <fullName evidence="5">Galactose operon repressor</fullName>
    </submittedName>
</protein>
<dbReference type="PANTHER" id="PTHR30146:SF109">
    <property type="entry name" value="HTH-TYPE TRANSCRIPTIONAL REGULATOR GALS"/>
    <property type="match status" value="1"/>
</dbReference>
<reference evidence="5 6" key="1">
    <citation type="submission" date="2006-02" db="EMBL/GenBank/DDBJ databases">
        <authorList>
            <person name="Pinhassi J."/>
            <person name="Pedros-Alio C."/>
            <person name="Ferriera S."/>
            <person name="Johnson J."/>
            <person name="Kravitz S."/>
            <person name="Halpern A."/>
            <person name="Remington K."/>
            <person name="Beeson K."/>
            <person name="Tran B."/>
            <person name="Rogers Y.-H."/>
            <person name="Friedman R."/>
            <person name="Venter J.C."/>
        </authorList>
    </citation>
    <scope>NUCLEOTIDE SEQUENCE [LARGE SCALE GENOMIC DNA]</scope>
    <source>
        <strain evidence="5 6">MED297</strain>
    </source>
</reference>
<dbReference type="SMART" id="SM00354">
    <property type="entry name" value="HTH_LACI"/>
    <property type="match status" value="1"/>
</dbReference>
<dbReference type="RefSeq" id="WP_008041328.1">
    <property type="nucleotide sequence ID" value="NZ_CH724149.1"/>
</dbReference>
<evidence type="ECO:0000313" key="5">
    <source>
        <dbReference type="EMBL" id="EAR10821.1"/>
    </source>
</evidence>
<dbReference type="InterPro" id="IPR046335">
    <property type="entry name" value="LacI/GalR-like_sensor"/>
</dbReference>
<proteinExistence type="predicted"/>
<dbReference type="InterPro" id="IPR000843">
    <property type="entry name" value="HTH_LacI"/>
</dbReference>
<keyword evidence="6" id="KW-1185">Reference proteome</keyword>
<dbReference type="EMBL" id="AAOE01000002">
    <property type="protein sequence ID" value="EAR10821.1"/>
    <property type="molecule type" value="Genomic_DNA"/>
</dbReference>
<keyword evidence="2" id="KW-0238">DNA-binding</keyword>